<dbReference type="PRINTS" id="PR00598">
    <property type="entry name" value="HTHMARR"/>
</dbReference>
<dbReference type="Gene3D" id="1.10.10.10">
    <property type="entry name" value="Winged helix-like DNA-binding domain superfamily/Winged helix DNA-binding domain"/>
    <property type="match status" value="1"/>
</dbReference>
<evidence type="ECO:0000256" key="3">
    <source>
        <dbReference type="ARBA" id="ARBA00023163"/>
    </source>
</evidence>
<dbReference type="PANTHER" id="PTHR42756">
    <property type="entry name" value="TRANSCRIPTIONAL REGULATOR, MARR"/>
    <property type="match status" value="1"/>
</dbReference>
<reference evidence="5 6" key="1">
    <citation type="submission" date="2015-10" db="EMBL/GenBank/DDBJ databases">
        <title>Draft genome sequence of Novosphingobium fuchskuhlense DSM 25065 isolated from a surface water sample of the southwest basin of Lake Grosse Fuchskuhle.</title>
        <authorList>
            <person name="Ruckert C."/>
            <person name="Winkler A."/>
            <person name="Glaeser J."/>
            <person name="Grossart H.-P."/>
            <person name="Kalinowski J."/>
            <person name="Glaeser S."/>
        </authorList>
    </citation>
    <scope>NUCLEOTIDE SEQUENCE [LARGE SCALE GENOMIC DNA]</scope>
    <source>
        <strain evidence="5 6">FNE08-7</strain>
    </source>
</reference>
<evidence type="ECO:0000313" key="5">
    <source>
        <dbReference type="EMBL" id="KUR72994.1"/>
    </source>
</evidence>
<dbReference type="SUPFAM" id="SSF46785">
    <property type="entry name" value="Winged helix' DNA-binding domain"/>
    <property type="match status" value="1"/>
</dbReference>
<protein>
    <recommendedName>
        <fullName evidence="4">HTH marR-type domain-containing protein</fullName>
    </recommendedName>
</protein>
<dbReference type="SMART" id="SM00347">
    <property type="entry name" value="HTH_MARR"/>
    <property type="match status" value="1"/>
</dbReference>
<name>A0A124JW61_9SPHN</name>
<organism evidence="5 6">
    <name type="scientific">Novosphingobium fuchskuhlense</name>
    <dbReference type="NCBI Taxonomy" id="1117702"/>
    <lineage>
        <taxon>Bacteria</taxon>
        <taxon>Pseudomonadati</taxon>
        <taxon>Pseudomonadota</taxon>
        <taxon>Alphaproteobacteria</taxon>
        <taxon>Sphingomonadales</taxon>
        <taxon>Sphingomonadaceae</taxon>
        <taxon>Novosphingobium</taxon>
    </lineage>
</organism>
<comment type="caution">
    <text evidence="5">The sequence shown here is derived from an EMBL/GenBank/DDBJ whole genome shotgun (WGS) entry which is preliminary data.</text>
</comment>
<dbReference type="GO" id="GO:0003677">
    <property type="term" value="F:DNA binding"/>
    <property type="evidence" value="ECO:0007669"/>
    <property type="project" value="UniProtKB-KW"/>
</dbReference>
<feature type="domain" description="HTH marR-type" evidence="4">
    <location>
        <begin position="21"/>
        <end position="154"/>
    </location>
</feature>
<keyword evidence="1" id="KW-0805">Transcription regulation</keyword>
<dbReference type="EMBL" id="LLZS01000003">
    <property type="protein sequence ID" value="KUR72994.1"/>
    <property type="molecule type" value="Genomic_DNA"/>
</dbReference>
<dbReference type="InterPro" id="IPR036390">
    <property type="entry name" value="WH_DNA-bd_sf"/>
</dbReference>
<proteinExistence type="predicted"/>
<keyword evidence="2" id="KW-0238">DNA-binding</keyword>
<evidence type="ECO:0000256" key="1">
    <source>
        <dbReference type="ARBA" id="ARBA00023015"/>
    </source>
</evidence>
<dbReference type="PANTHER" id="PTHR42756:SF1">
    <property type="entry name" value="TRANSCRIPTIONAL REPRESSOR OF EMRAB OPERON"/>
    <property type="match status" value="1"/>
</dbReference>
<gene>
    <name evidence="5" type="ORF">AQZ52_07290</name>
</gene>
<dbReference type="InterPro" id="IPR000835">
    <property type="entry name" value="HTH_MarR-typ"/>
</dbReference>
<dbReference type="GO" id="GO:0003700">
    <property type="term" value="F:DNA-binding transcription factor activity"/>
    <property type="evidence" value="ECO:0007669"/>
    <property type="project" value="InterPro"/>
</dbReference>
<evidence type="ECO:0000259" key="4">
    <source>
        <dbReference type="PROSITE" id="PS50995"/>
    </source>
</evidence>
<dbReference type="Proteomes" id="UP000058012">
    <property type="component" value="Unassembled WGS sequence"/>
</dbReference>
<dbReference type="Pfam" id="PF12802">
    <property type="entry name" value="MarR_2"/>
    <property type="match status" value="1"/>
</dbReference>
<evidence type="ECO:0000256" key="2">
    <source>
        <dbReference type="ARBA" id="ARBA00023125"/>
    </source>
</evidence>
<accession>A0A124JW61</accession>
<sequence>MATMSAKTAAPASPDLDLGEDAALLVDLLKLGTFIARPMREGVAEPMGLSANDLKIILALGGEGELAGHELSEIMGLPPMNVSRAIAALTARGLVEPGEDASNRRRKPVRLTAAGMDLFRQTIPAMAQVGGHLFADFTPEERAVFHAAAQAILARMTGG</sequence>
<dbReference type="RefSeq" id="WP_067907894.1">
    <property type="nucleotide sequence ID" value="NZ_KQ954244.1"/>
</dbReference>
<evidence type="ECO:0000313" key="6">
    <source>
        <dbReference type="Proteomes" id="UP000058012"/>
    </source>
</evidence>
<dbReference type="PROSITE" id="PS50995">
    <property type="entry name" value="HTH_MARR_2"/>
    <property type="match status" value="1"/>
</dbReference>
<keyword evidence="3" id="KW-0804">Transcription</keyword>
<dbReference type="AlphaFoldDB" id="A0A124JW61"/>
<dbReference type="STRING" id="1117702.AQZ52_07290"/>
<dbReference type="InterPro" id="IPR036388">
    <property type="entry name" value="WH-like_DNA-bd_sf"/>
</dbReference>
<keyword evidence="6" id="KW-1185">Reference proteome</keyword>